<dbReference type="InterPro" id="IPR001646">
    <property type="entry name" value="5peptide_repeat"/>
</dbReference>
<dbReference type="Proteomes" id="UP000229433">
    <property type="component" value="Unassembled WGS sequence"/>
</dbReference>
<dbReference type="OrthoDB" id="67652at2"/>
<sequence>MNELITDQIFEGRNFAEKPLEADFEECIFRNCVFAKTNLSGLSFTNCTFENCDLSGAKLLKTAIQECEFLECKMLGLAFETCAPILFQITCTRCTLNFSSFYQVDLTNSGFNTCKLLEADFTETDLSGISLAGCDLSGATFDHTRLERTDFSSAENYTINPQLNKITGAIFGKEGLPGLLSAFNIKIV</sequence>
<gene>
    <name evidence="1" type="ORF">CJ305_14000</name>
</gene>
<dbReference type="Pfam" id="PF00805">
    <property type="entry name" value="Pentapeptide"/>
    <property type="match status" value="1"/>
</dbReference>
<evidence type="ECO:0008006" key="3">
    <source>
        <dbReference type="Google" id="ProtNLM"/>
    </source>
</evidence>
<protein>
    <recommendedName>
        <fullName evidence="3">MCBG-like protein</fullName>
    </recommendedName>
</protein>
<proteinExistence type="predicted"/>
<comment type="caution">
    <text evidence="1">The sequence shown here is derived from an EMBL/GenBank/DDBJ whole genome shotgun (WGS) entry which is preliminary data.</text>
</comment>
<keyword evidence="2" id="KW-1185">Reference proteome</keyword>
<evidence type="ECO:0000313" key="2">
    <source>
        <dbReference type="Proteomes" id="UP000229433"/>
    </source>
</evidence>
<dbReference type="PANTHER" id="PTHR42999">
    <property type="entry name" value="ANTIBIOTIC RESISTANCE PROTEIN MCBG"/>
    <property type="match status" value="1"/>
</dbReference>
<dbReference type="AlphaFoldDB" id="A0A2G1VPC5"/>
<dbReference type="Gene3D" id="2.160.20.80">
    <property type="entry name" value="E3 ubiquitin-protein ligase SopA"/>
    <property type="match status" value="1"/>
</dbReference>
<dbReference type="RefSeq" id="WP_099646910.1">
    <property type="nucleotide sequence ID" value="NZ_KZ319294.1"/>
</dbReference>
<evidence type="ECO:0000313" key="1">
    <source>
        <dbReference type="EMBL" id="PHQ28618.1"/>
    </source>
</evidence>
<reference evidence="1 2" key="1">
    <citation type="submission" date="2017-08" db="EMBL/GenBank/DDBJ databases">
        <title>The whole genome shortgun sequences of strain Leeuwenhoekiella nanhaiensis G18 from the South China Sea.</title>
        <authorList>
            <person name="Liu Q."/>
        </authorList>
    </citation>
    <scope>NUCLEOTIDE SEQUENCE [LARGE SCALE GENOMIC DNA]</scope>
    <source>
        <strain evidence="1 2">G18</strain>
    </source>
</reference>
<dbReference type="PANTHER" id="PTHR42999:SF1">
    <property type="entry name" value="PENTAPEPTIDE REPEAT-CONTAINING PROTEIN"/>
    <property type="match status" value="1"/>
</dbReference>
<dbReference type="EMBL" id="NQXA01000012">
    <property type="protein sequence ID" value="PHQ28618.1"/>
    <property type="molecule type" value="Genomic_DNA"/>
</dbReference>
<dbReference type="InterPro" id="IPR052949">
    <property type="entry name" value="PA_immunity-related"/>
</dbReference>
<accession>A0A2G1VPC5</accession>
<name>A0A2G1VPC5_9FLAO</name>
<organism evidence="1 2">
    <name type="scientific">Leeuwenhoekiella nanhaiensis</name>
    <dbReference type="NCBI Taxonomy" id="1655491"/>
    <lineage>
        <taxon>Bacteria</taxon>
        <taxon>Pseudomonadati</taxon>
        <taxon>Bacteroidota</taxon>
        <taxon>Flavobacteriia</taxon>
        <taxon>Flavobacteriales</taxon>
        <taxon>Flavobacteriaceae</taxon>
        <taxon>Leeuwenhoekiella</taxon>
    </lineage>
</organism>
<dbReference type="Pfam" id="PF13599">
    <property type="entry name" value="Pentapeptide_4"/>
    <property type="match status" value="1"/>
</dbReference>
<dbReference type="SUPFAM" id="SSF141571">
    <property type="entry name" value="Pentapeptide repeat-like"/>
    <property type="match status" value="1"/>
</dbReference>